<organism evidence="1 2">
    <name type="scientific">Azoarcus taiwanensis</name>
    <dbReference type="NCBI Taxonomy" id="666964"/>
    <lineage>
        <taxon>Bacteria</taxon>
        <taxon>Pseudomonadati</taxon>
        <taxon>Pseudomonadota</taxon>
        <taxon>Betaproteobacteria</taxon>
        <taxon>Rhodocyclales</taxon>
        <taxon>Zoogloeaceae</taxon>
        <taxon>Azoarcus</taxon>
    </lineage>
</organism>
<gene>
    <name evidence="1" type="ORF">GPA21_17065</name>
</gene>
<reference evidence="1" key="1">
    <citation type="submission" date="2019-12" db="EMBL/GenBank/DDBJ databases">
        <title>Comparative genomics gives insights into the taxonomy of the Azoarcus-Aromatoleum group and reveals separate origins of nif in the plant-associated Azoarcus and non-plant-associated Aromatoleum sub-groups.</title>
        <authorList>
            <person name="Lafos M."/>
            <person name="Maluk M."/>
            <person name="Batista M."/>
            <person name="Junghare M."/>
            <person name="Carmona M."/>
            <person name="Faoro H."/>
            <person name="Cruz L.M."/>
            <person name="Battistoni F."/>
            <person name="De Souza E."/>
            <person name="Pedrosa F."/>
            <person name="Chen W.-M."/>
            <person name="Poole P.S."/>
            <person name="Dixon R.A."/>
            <person name="James E.K."/>
        </authorList>
    </citation>
    <scope>NUCLEOTIDE SEQUENCE</scope>
    <source>
        <strain evidence="1">NSC3</strain>
    </source>
</reference>
<accession>A0A972FLW0</accession>
<dbReference type="InterPro" id="IPR036034">
    <property type="entry name" value="PDZ_sf"/>
</dbReference>
<proteinExistence type="predicted"/>
<feature type="non-terminal residue" evidence="1">
    <location>
        <position position="1"/>
    </location>
</feature>
<sequence length="68" mass="7419">LRVGNGTLEPMLARRKPGDKVTIHAFRRDELMCFEVTLAPAPANSVKLSARHPAAKAAVALRKGWLGR</sequence>
<dbReference type="Gene3D" id="2.30.42.10">
    <property type="match status" value="1"/>
</dbReference>
<name>A0A972FLW0_9RHOO</name>
<dbReference type="Proteomes" id="UP000599523">
    <property type="component" value="Unassembled WGS sequence"/>
</dbReference>
<protein>
    <submittedName>
        <fullName evidence="1">Peptidase M61</fullName>
    </submittedName>
</protein>
<dbReference type="EMBL" id="WTVM01000143">
    <property type="protein sequence ID" value="NMG04666.1"/>
    <property type="molecule type" value="Genomic_DNA"/>
</dbReference>
<comment type="caution">
    <text evidence="1">The sequence shown here is derived from an EMBL/GenBank/DDBJ whole genome shotgun (WGS) entry which is preliminary data.</text>
</comment>
<keyword evidence="2" id="KW-1185">Reference proteome</keyword>
<dbReference type="AlphaFoldDB" id="A0A972FLW0"/>
<evidence type="ECO:0000313" key="2">
    <source>
        <dbReference type="Proteomes" id="UP000599523"/>
    </source>
</evidence>
<evidence type="ECO:0000313" key="1">
    <source>
        <dbReference type="EMBL" id="NMG04666.1"/>
    </source>
</evidence>